<dbReference type="AlphaFoldDB" id="A0A2I8VNC2"/>
<gene>
    <name evidence="3" type="ORF">C2R22_18675</name>
</gene>
<dbReference type="RefSeq" id="WP_103427107.1">
    <property type="nucleotide sequence ID" value="NZ_CP026309.1"/>
</dbReference>
<feature type="region of interest" description="Disordered" evidence="1">
    <location>
        <begin position="32"/>
        <end position="72"/>
    </location>
</feature>
<feature type="compositionally biased region" description="Low complexity" evidence="1">
    <location>
        <begin position="38"/>
        <end position="60"/>
    </location>
</feature>
<evidence type="ECO:0000256" key="1">
    <source>
        <dbReference type="SAM" id="MobiDB-lite"/>
    </source>
</evidence>
<accession>A0A2I8VNC2</accession>
<feature type="domain" description="Ig-like" evidence="2">
    <location>
        <begin position="304"/>
        <end position="384"/>
    </location>
</feature>
<dbReference type="Pfam" id="PF25942">
    <property type="entry name" value="Ig_halo"/>
    <property type="match status" value="2"/>
</dbReference>
<keyword evidence="4" id="KW-1185">Reference proteome</keyword>
<reference evidence="3 4" key="1">
    <citation type="submission" date="2018-01" db="EMBL/GenBank/DDBJ databases">
        <title>Complete genome sequence of Salinigranum rubrum GX10T, an extremely halophilic archaeon isolated from a marine solar saltern.</title>
        <authorList>
            <person name="Han S."/>
        </authorList>
    </citation>
    <scope>NUCLEOTIDE SEQUENCE [LARGE SCALE GENOMIC DNA]</scope>
    <source>
        <strain evidence="3 4">GX10</strain>
    </source>
</reference>
<dbReference type="GeneID" id="35594161"/>
<protein>
    <recommendedName>
        <fullName evidence="2">Ig-like domain-containing protein</fullName>
    </recommendedName>
</protein>
<dbReference type="KEGG" id="srub:C2R22_18675"/>
<dbReference type="EMBL" id="CP026309">
    <property type="protein sequence ID" value="AUV83418.1"/>
    <property type="molecule type" value="Genomic_DNA"/>
</dbReference>
<dbReference type="OrthoDB" id="342499at2157"/>
<proteinExistence type="predicted"/>
<name>A0A2I8VNC2_9EURY</name>
<dbReference type="InterPro" id="IPR058929">
    <property type="entry name" value="Ig_halo"/>
</dbReference>
<evidence type="ECO:0000313" key="4">
    <source>
        <dbReference type="Proteomes" id="UP000236584"/>
    </source>
</evidence>
<organism evidence="3 4">
    <name type="scientific">Salinigranum rubrum</name>
    <dbReference type="NCBI Taxonomy" id="755307"/>
    <lineage>
        <taxon>Archaea</taxon>
        <taxon>Methanobacteriati</taxon>
        <taxon>Methanobacteriota</taxon>
        <taxon>Stenosarchaea group</taxon>
        <taxon>Halobacteria</taxon>
        <taxon>Halobacteriales</taxon>
        <taxon>Haloferacaceae</taxon>
        <taxon>Salinigranum</taxon>
    </lineage>
</organism>
<dbReference type="Proteomes" id="UP000236584">
    <property type="component" value="Chromosome"/>
</dbReference>
<evidence type="ECO:0000259" key="2">
    <source>
        <dbReference type="Pfam" id="PF25942"/>
    </source>
</evidence>
<dbReference type="PROSITE" id="PS51257">
    <property type="entry name" value="PROKAR_LIPOPROTEIN"/>
    <property type="match status" value="1"/>
</dbReference>
<feature type="domain" description="Ig-like" evidence="2">
    <location>
        <begin position="86"/>
        <end position="152"/>
    </location>
</feature>
<sequence length="388" mass="41664">MRRRSALRALLGTVGLGSLSGCNALVGSNATTPAEAASSPESGGPRSSPSSVATSASTTAEPYHTADAPLLDRPRGVHVRNLGSTERFLTAVVSDDEREVFADSAPVPAGETASFPDLLATAGTYDVLVETADGDRGRYEWDVSEELDDLWVDLTPGLSFRRPVLCLTDCAFAVTDGDDDGDGDQVVAYDVPADLDVAAALGRVPALALDNDATESRRVRLHVWQAGTLHFASTFVLPADVRLLVPVSPANRRYDVVVRTPDGEAIYDWQPSVRTTLYASVAETPTFRCGYADHDVQVRNETDRARRVVVRVLTGDETLFERVFELDPREVETVPSAVDPAGPFRFEVEIGSETDRYNWVRCAPNGPIVVAVSDDGVSVSVRPTAESS</sequence>
<evidence type="ECO:0000313" key="3">
    <source>
        <dbReference type="EMBL" id="AUV83418.1"/>
    </source>
</evidence>